<dbReference type="EMBL" id="ABCK01000018">
    <property type="protein sequence ID" value="EDM26222.1"/>
    <property type="molecule type" value="Genomic_DNA"/>
</dbReference>
<dbReference type="eggNOG" id="COG2755">
    <property type="taxonomic scope" value="Bacteria"/>
</dbReference>
<feature type="chain" id="PRO_5002694237" evidence="2">
    <location>
        <begin position="21"/>
        <end position="249"/>
    </location>
</feature>
<dbReference type="PROSITE" id="PS51257">
    <property type="entry name" value="PROKAR_LIPOPROTEIN"/>
    <property type="match status" value="1"/>
</dbReference>
<feature type="domain" description="SGNH hydrolase-type esterase" evidence="3">
    <location>
        <begin position="70"/>
        <end position="232"/>
    </location>
</feature>
<reference evidence="4 5" key="1">
    <citation type="journal article" date="2010" name="J. Bacteriol.">
        <title>Genome sequence of Lentisphaera araneosa HTCC2155T, the type species of the order Lentisphaerales in the phylum Lentisphaerae.</title>
        <authorList>
            <person name="Thrash J.C."/>
            <person name="Cho J.C."/>
            <person name="Vergin K.L."/>
            <person name="Morris R.M."/>
            <person name="Giovannoni S.J."/>
        </authorList>
    </citation>
    <scope>NUCLEOTIDE SEQUENCE [LARGE SCALE GENOMIC DNA]</scope>
    <source>
        <strain evidence="4 5">HTCC2155</strain>
    </source>
</reference>
<dbReference type="PANTHER" id="PTHR11852">
    <property type="entry name" value="PLATELET-ACTIVATING FACTOR ACETYLHYDROLASE"/>
    <property type="match status" value="1"/>
</dbReference>
<comment type="similarity">
    <text evidence="1">Belongs to the 'GDSL' lipolytic enzyme family. Platelet-activating factor acetylhydrolase IB beta/gamma subunits subfamily.</text>
</comment>
<gene>
    <name evidence="4" type="ORF">LNTAR_23964</name>
</gene>
<evidence type="ECO:0000256" key="1">
    <source>
        <dbReference type="ARBA" id="ARBA00038184"/>
    </source>
</evidence>
<dbReference type="PANTHER" id="PTHR11852:SF0">
    <property type="entry name" value="PLATELET-ACTIVATING FACTOR ACETYLHYDROLASE IB SUBUNIT BETA HOMOLOG"/>
    <property type="match status" value="1"/>
</dbReference>
<protein>
    <submittedName>
        <fullName evidence="4">TonB-like protein</fullName>
    </submittedName>
</protein>
<dbReference type="Gene3D" id="3.40.50.1110">
    <property type="entry name" value="SGNH hydrolase"/>
    <property type="match status" value="1"/>
</dbReference>
<organism evidence="4 5">
    <name type="scientific">Lentisphaera araneosa HTCC2155</name>
    <dbReference type="NCBI Taxonomy" id="313628"/>
    <lineage>
        <taxon>Bacteria</taxon>
        <taxon>Pseudomonadati</taxon>
        <taxon>Lentisphaerota</taxon>
        <taxon>Lentisphaeria</taxon>
        <taxon>Lentisphaerales</taxon>
        <taxon>Lentisphaeraceae</taxon>
        <taxon>Lentisphaera</taxon>
    </lineage>
</organism>
<dbReference type="RefSeq" id="WP_007279912.1">
    <property type="nucleotide sequence ID" value="NZ_ABCK01000018.1"/>
</dbReference>
<evidence type="ECO:0000259" key="3">
    <source>
        <dbReference type="Pfam" id="PF13472"/>
    </source>
</evidence>
<dbReference type="SUPFAM" id="SSF52266">
    <property type="entry name" value="SGNH hydrolase"/>
    <property type="match status" value="1"/>
</dbReference>
<dbReference type="Pfam" id="PF13472">
    <property type="entry name" value="Lipase_GDSL_2"/>
    <property type="match status" value="1"/>
</dbReference>
<dbReference type="InterPro" id="IPR036514">
    <property type="entry name" value="SGNH_hydro_sf"/>
</dbReference>
<dbReference type="InterPro" id="IPR013830">
    <property type="entry name" value="SGNH_hydro"/>
</dbReference>
<keyword evidence="2" id="KW-0732">Signal</keyword>
<dbReference type="AlphaFoldDB" id="A6DPY1"/>
<dbReference type="STRING" id="313628.LNTAR_23964"/>
<dbReference type="OrthoDB" id="5624617at2"/>
<dbReference type="Proteomes" id="UP000004947">
    <property type="component" value="Unassembled WGS sequence"/>
</dbReference>
<dbReference type="GO" id="GO:0016788">
    <property type="term" value="F:hydrolase activity, acting on ester bonds"/>
    <property type="evidence" value="ECO:0007669"/>
    <property type="project" value="UniProtKB-ARBA"/>
</dbReference>
<evidence type="ECO:0000313" key="5">
    <source>
        <dbReference type="Proteomes" id="UP000004947"/>
    </source>
</evidence>
<accession>A6DPY1</accession>
<evidence type="ECO:0000256" key="2">
    <source>
        <dbReference type="SAM" id="SignalP"/>
    </source>
</evidence>
<name>A6DPY1_9BACT</name>
<comment type="caution">
    <text evidence="4">The sequence shown here is derived from an EMBL/GenBank/DDBJ whole genome shotgun (WGS) entry which is preliminary data.</text>
</comment>
<sequence>MKKVLFTLCLAVFLFTTSCASNNLGESVKNTGRSTTPVQQDAKWAVKWWMPRHKEKLAQKEKLGDVQVVFLGDSITHAWDRQKKTWEKYYAKRKALNIGFSGDRTEHVLWRLDNGAVDGINPKALVLMIGTNNAGHHQEASAETAKGIKAILQELRVKLPETKILMLAIFPRGKDDNDKLRKLTMGTNEIIKTYADNKDIFYMNINDIFLDDKRVLHKNVMRDLLHPNNEMYPKWAEAIEPKLAELMEE</sequence>
<proteinExistence type="inferred from homology"/>
<evidence type="ECO:0000313" key="4">
    <source>
        <dbReference type="EMBL" id="EDM26222.1"/>
    </source>
</evidence>
<keyword evidence="5" id="KW-1185">Reference proteome</keyword>
<feature type="signal peptide" evidence="2">
    <location>
        <begin position="1"/>
        <end position="20"/>
    </location>
</feature>